<dbReference type="Pfam" id="PF05949">
    <property type="entry name" value="DUF881"/>
    <property type="match status" value="1"/>
</dbReference>
<evidence type="ECO:0000256" key="2">
    <source>
        <dbReference type="SAM" id="Coils"/>
    </source>
</evidence>
<organism evidence="3 4">
    <name type="scientific">Romboutsia faecis</name>
    <dbReference type="NCBI Taxonomy" id="2764597"/>
    <lineage>
        <taxon>Bacteria</taxon>
        <taxon>Bacillati</taxon>
        <taxon>Bacillota</taxon>
        <taxon>Clostridia</taxon>
        <taxon>Peptostreptococcales</taxon>
        <taxon>Peptostreptococcaceae</taxon>
        <taxon>Romboutsia</taxon>
    </lineage>
</organism>
<comment type="caution">
    <text evidence="3">The sequence shown here is derived from an EMBL/GenBank/DDBJ whole genome shotgun (WGS) entry which is preliminary data.</text>
</comment>
<evidence type="ECO:0000313" key="3">
    <source>
        <dbReference type="EMBL" id="MBC5995955.1"/>
    </source>
</evidence>
<protein>
    <submittedName>
        <fullName evidence="3">DUF881 domain-containing protein</fullName>
    </submittedName>
</protein>
<proteinExistence type="inferred from homology"/>
<keyword evidence="4" id="KW-1185">Reference proteome</keyword>
<dbReference type="Gene3D" id="3.30.70.1880">
    <property type="entry name" value="Protein of unknown function DUF881"/>
    <property type="match status" value="1"/>
</dbReference>
<reference evidence="3 4" key="1">
    <citation type="submission" date="2020-08" db="EMBL/GenBank/DDBJ databases">
        <authorList>
            <person name="Liu C."/>
            <person name="Sun Q."/>
        </authorList>
    </citation>
    <scope>NUCLEOTIDE SEQUENCE [LARGE SCALE GENOMIC DNA]</scope>
    <source>
        <strain evidence="3 4">NSJ-18</strain>
    </source>
</reference>
<feature type="coiled-coil region" evidence="2">
    <location>
        <begin position="34"/>
        <end position="71"/>
    </location>
</feature>
<comment type="similarity">
    <text evidence="1">Belongs to the UPF0749 family.</text>
</comment>
<sequence length="236" mass="26827">MPYKSLVIVTTVLGVFISLQLKSINIENNGMTTLKKGEQLKQELKSLKKEEEELREEIKNIQDDIDSYKNMEDGSTEESIKTEIKKYEELAGYTDVEGEGVNVTIKSISNSLSDDSDNSIVYNYDLLLSLINKLNSAQANAISINNQRIVYDSYLHLKEDKLYLNDIAINEPFIIKAIGDSDTLASALQIKYGIIWEIEKYYNAKVTVEKNDHITIGASSEKKYLEDVEINEEHED</sequence>
<keyword evidence="2" id="KW-0175">Coiled coil</keyword>
<dbReference type="Proteomes" id="UP000609849">
    <property type="component" value="Unassembled WGS sequence"/>
</dbReference>
<evidence type="ECO:0000313" key="4">
    <source>
        <dbReference type="Proteomes" id="UP000609849"/>
    </source>
</evidence>
<name>A0ABR7JM25_9FIRM</name>
<accession>A0ABR7JM25</accession>
<evidence type="ECO:0000256" key="1">
    <source>
        <dbReference type="ARBA" id="ARBA00009108"/>
    </source>
</evidence>
<dbReference type="EMBL" id="JACRWE010000002">
    <property type="protein sequence ID" value="MBC5995955.1"/>
    <property type="molecule type" value="Genomic_DNA"/>
</dbReference>
<dbReference type="InterPro" id="IPR010273">
    <property type="entry name" value="DUF881"/>
</dbReference>
<dbReference type="PANTHER" id="PTHR37313">
    <property type="entry name" value="UPF0749 PROTEIN RV1825"/>
    <property type="match status" value="1"/>
</dbReference>
<gene>
    <name evidence="3" type="ORF">H8923_04220</name>
</gene>
<dbReference type="PANTHER" id="PTHR37313:SF2">
    <property type="entry name" value="UPF0749 PROTEIN YLXX"/>
    <property type="match status" value="1"/>
</dbReference>